<accession>A0A0G0YB80</accession>
<protein>
    <submittedName>
        <fullName evidence="1">Uncharacterized protein</fullName>
    </submittedName>
</protein>
<evidence type="ECO:0000313" key="2">
    <source>
        <dbReference type="Proteomes" id="UP000034746"/>
    </source>
</evidence>
<comment type="caution">
    <text evidence="1">The sequence shown here is derived from an EMBL/GenBank/DDBJ whole genome shotgun (WGS) entry which is preliminary data.</text>
</comment>
<dbReference type="EMBL" id="LCAU01000012">
    <property type="protein sequence ID" value="KKR97562.1"/>
    <property type="molecule type" value="Genomic_DNA"/>
</dbReference>
<name>A0A0G0YB80_9BACT</name>
<dbReference type="Proteomes" id="UP000034746">
    <property type="component" value="Unassembled WGS sequence"/>
</dbReference>
<reference evidence="1 2" key="1">
    <citation type="journal article" date="2015" name="Nature">
        <title>rRNA introns, odd ribosomes, and small enigmatic genomes across a large radiation of phyla.</title>
        <authorList>
            <person name="Brown C.T."/>
            <person name="Hug L.A."/>
            <person name="Thomas B.C."/>
            <person name="Sharon I."/>
            <person name="Castelle C.J."/>
            <person name="Singh A."/>
            <person name="Wilkins M.J."/>
            <person name="Williams K.H."/>
            <person name="Banfield J.F."/>
        </authorList>
    </citation>
    <scope>NUCLEOTIDE SEQUENCE [LARGE SCALE GENOMIC DNA]</scope>
</reference>
<sequence>MIPGEARIRYDLMDLSTVKSEEHRKALVTNAILFFMARNRGRQTVEGFLAGWYAKMLREPIFGQQTDNNAQDVIAMMVEFIEASREDLDALLDRILVREVEKK</sequence>
<gene>
    <name evidence="1" type="ORF">UU48_C0012G0001</name>
</gene>
<dbReference type="AlphaFoldDB" id="A0A0G0YB80"/>
<proteinExistence type="predicted"/>
<organism evidence="1 2">
    <name type="scientific">Candidatus Uhrbacteria bacterium GW2011_GWF2_41_16</name>
    <dbReference type="NCBI Taxonomy" id="1618997"/>
    <lineage>
        <taxon>Bacteria</taxon>
        <taxon>Candidatus Uhriibacteriota</taxon>
    </lineage>
</organism>
<evidence type="ECO:0000313" key="1">
    <source>
        <dbReference type="EMBL" id="KKR97562.1"/>
    </source>
</evidence>